<dbReference type="PANTHER" id="PTHR33044">
    <property type="entry name" value="BIFUNCTIONAL INHIBITOR/LIPID-TRANSFER PROTEIN/SEED STORAGE 2S ALBUMIN SUPERFAMILY PROTEIN-RELATED"/>
    <property type="match status" value="1"/>
</dbReference>
<feature type="domain" description="Bifunctional inhibitor/plant lipid transfer protein/seed storage helical" evidence="9">
    <location>
        <begin position="12"/>
        <end position="68"/>
    </location>
</feature>
<comment type="similarity">
    <text evidence="2">Belongs to the plant LTP family.</text>
</comment>
<dbReference type="SUPFAM" id="SSF47699">
    <property type="entry name" value="Bifunctional inhibitor/lipid-transfer protein/seed storage 2S albumin"/>
    <property type="match status" value="1"/>
</dbReference>
<dbReference type="InterPro" id="IPR016140">
    <property type="entry name" value="Bifunc_inhib/LTP/seed_store"/>
</dbReference>
<evidence type="ECO:0000256" key="6">
    <source>
        <dbReference type="ARBA" id="ARBA00023157"/>
    </source>
</evidence>
<evidence type="ECO:0000256" key="5">
    <source>
        <dbReference type="ARBA" id="ARBA00022729"/>
    </source>
</evidence>
<keyword evidence="7" id="KW-0325">Glycoprotein</keyword>
<organism evidence="10 11">
    <name type="scientific">Kalanchoe fedtschenkoi</name>
    <name type="common">Lavender scallops</name>
    <name type="synonym">South American air plant</name>
    <dbReference type="NCBI Taxonomy" id="63787"/>
    <lineage>
        <taxon>Eukaryota</taxon>
        <taxon>Viridiplantae</taxon>
        <taxon>Streptophyta</taxon>
        <taxon>Embryophyta</taxon>
        <taxon>Tracheophyta</taxon>
        <taxon>Spermatophyta</taxon>
        <taxon>Magnoliopsida</taxon>
        <taxon>eudicotyledons</taxon>
        <taxon>Gunneridae</taxon>
        <taxon>Pentapetalae</taxon>
        <taxon>Saxifragales</taxon>
        <taxon>Crassulaceae</taxon>
        <taxon>Kalanchoe</taxon>
    </lineage>
</organism>
<evidence type="ECO:0000259" key="9">
    <source>
        <dbReference type="Pfam" id="PF14368"/>
    </source>
</evidence>
<name>A0A7N0T3H1_KALFE</name>
<evidence type="ECO:0000256" key="2">
    <source>
        <dbReference type="ARBA" id="ARBA00009748"/>
    </source>
</evidence>
<dbReference type="GO" id="GO:0098552">
    <property type="term" value="C:side of membrane"/>
    <property type="evidence" value="ECO:0007669"/>
    <property type="project" value="UniProtKB-KW"/>
</dbReference>
<keyword evidence="8" id="KW-0449">Lipoprotein</keyword>
<keyword evidence="6" id="KW-1015">Disulfide bond</keyword>
<keyword evidence="5" id="KW-0732">Signal</keyword>
<evidence type="ECO:0000256" key="1">
    <source>
        <dbReference type="ARBA" id="ARBA00004609"/>
    </source>
</evidence>
<dbReference type="InterPro" id="IPR043325">
    <property type="entry name" value="LTSS"/>
</dbReference>
<dbReference type="CDD" id="cd00010">
    <property type="entry name" value="AAI_LTSS"/>
    <property type="match status" value="1"/>
</dbReference>
<sequence length="72" mass="7689">MSELHQWKFISSTSPSSSRCSRLASTVQSQPRCLCTALSGGAGIILRGYISINQTRALELPGVSNVVKTPPL</sequence>
<evidence type="ECO:0000256" key="4">
    <source>
        <dbReference type="ARBA" id="ARBA00022622"/>
    </source>
</evidence>
<keyword evidence="11" id="KW-1185">Reference proteome</keyword>
<dbReference type="Gene3D" id="1.10.110.10">
    <property type="entry name" value="Plant lipid-transfer and hydrophobic proteins"/>
    <property type="match status" value="1"/>
</dbReference>
<evidence type="ECO:0000256" key="7">
    <source>
        <dbReference type="ARBA" id="ARBA00023180"/>
    </source>
</evidence>
<proteinExistence type="inferred from homology"/>
<evidence type="ECO:0000256" key="8">
    <source>
        <dbReference type="ARBA" id="ARBA00023288"/>
    </source>
</evidence>
<reference evidence="10" key="1">
    <citation type="submission" date="2021-01" db="UniProtKB">
        <authorList>
            <consortium name="EnsemblPlants"/>
        </authorList>
    </citation>
    <scope>IDENTIFICATION</scope>
</reference>
<comment type="subcellular location">
    <subcellularLocation>
        <location evidence="1">Cell membrane</location>
        <topology evidence="1">Lipid-anchor</topology>
        <topology evidence="1">GPI-anchor</topology>
    </subcellularLocation>
</comment>
<dbReference type="EnsemblPlants" id="Kaladp0020s0204.1.v1.1">
    <property type="protein sequence ID" value="Kaladp0020s0204.1.v1.1.CDS.1"/>
    <property type="gene ID" value="Kaladp0020s0204.v1.1"/>
</dbReference>
<evidence type="ECO:0000256" key="3">
    <source>
        <dbReference type="ARBA" id="ARBA00022475"/>
    </source>
</evidence>
<dbReference type="InterPro" id="IPR036312">
    <property type="entry name" value="Bifun_inhib/LTP/seed_sf"/>
</dbReference>
<protein>
    <recommendedName>
        <fullName evidence="9">Bifunctional inhibitor/plant lipid transfer protein/seed storage helical domain-containing protein</fullName>
    </recommendedName>
</protein>
<keyword evidence="4" id="KW-0336">GPI-anchor</keyword>
<dbReference type="Proteomes" id="UP000594263">
    <property type="component" value="Unplaced"/>
</dbReference>
<dbReference type="Gramene" id="Kaladp0020s0204.1.v1.1">
    <property type="protein sequence ID" value="Kaladp0020s0204.1.v1.1.CDS.1"/>
    <property type="gene ID" value="Kaladp0020s0204.v1.1"/>
</dbReference>
<evidence type="ECO:0000313" key="10">
    <source>
        <dbReference type="EnsemblPlants" id="Kaladp0020s0204.1.v1.1.CDS.1"/>
    </source>
</evidence>
<dbReference type="Pfam" id="PF14368">
    <property type="entry name" value="LTP_2"/>
    <property type="match status" value="1"/>
</dbReference>
<keyword evidence="4" id="KW-0472">Membrane</keyword>
<dbReference type="GO" id="GO:0005886">
    <property type="term" value="C:plasma membrane"/>
    <property type="evidence" value="ECO:0007669"/>
    <property type="project" value="UniProtKB-SubCell"/>
</dbReference>
<evidence type="ECO:0000313" key="11">
    <source>
        <dbReference type="Proteomes" id="UP000594263"/>
    </source>
</evidence>
<keyword evidence="3" id="KW-1003">Cell membrane</keyword>
<dbReference type="AlphaFoldDB" id="A0A7N0T3H1"/>
<accession>A0A7N0T3H1</accession>